<dbReference type="InterPro" id="IPR016024">
    <property type="entry name" value="ARM-type_fold"/>
</dbReference>
<keyword evidence="1" id="KW-0812">Transmembrane</keyword>
<evidence type="ECO:0008006" key="4">
    <source>
        <dbReference type="Google" id="ProtNLM"/>
    </source>
</evidence>
<dbReference type="SMART" id="SM00567">
    <property type="entry name" value="EZ_HEAT"/>
    <property type="match status" value="3"/>
</dbReference>
<dbReference type="InterPro" id="IPR011989">
    <property type="entry name" value="ARM-like"/>
</dbReference>
<reference evidence="2 3" key="1">
    <citation type="journal article" date="2014" name="Mol. Biol. Evol.">
        <title>Massive expansion of Ubiquitination-related gene families within the Chlamydiae.</title>
        <authorList>
            <person name="Domman D."/>
            <person name="Collingro A."/>
            <person name="Lagkouvardos I."/>
            <person name="Gehre L."/>
            <person name="Weinmaier T."/>
            <person name="Rattei T."/>
            <person name="Subtil A."/>
            <person name="Horn M."/>
        </authorList>
    </citation>
    <scope>NUCLEOTIDE SEQUENCE [LARGE SCALE GENOMIC DNA]</scope>
    <source>
        <strain evidence="2 3">OEW1</strain>
    </source>
</reference>
<evidence type="ECO:0000256" key="1">
    <source>
        <dbReference type="SAM" id="Phobius"/>
    </source>
</evidence>
<dbReference type="Gene3D" id="1.25.10.10">
    <property type="entry name" value="Leucine-rich Repeat Variant"/>
    <property type="match status" value="1"/>
</dbReference>
<accession>A0A0C1E8C6</accession>
<name>A0A0C1E8C6_9BACT</name>
<dbReference type="InterPro" id="IPR004155">
    <property type="entry name" value="PBS_lyase_HEAT"/>
</dbReference>
<dbReference type="PATRIC" id="fig|83552.4.peg.1422"/>
<proteinExistence type="predicted"/>
<dbReference type="SUPFAM" id="SSF48371">
    <property type="entry name" value="ARM repeat"/>
    <property type="match status" value="2"/>
</dbReference>
<dbReference type="Proteomes" id="UP000031307">
    <property type="component" value="Unassembled WGS sequence"/>
</dbReference>
<organism evidence="2 3">
    <name type="scientific">Parachlamydia acanthamoebae</name>
    <dbReference type="NCBI Taxonomy" id="83552"/>
    <lineage>
        <taxon>Bacteria</taxon>
        <taxon>Pseudomonadati</taxon>
        <taxon>Chlamydiota</taxon>
        <taxon>Chlamydiia</taxon>
        <taxon>Parachlamydiales</taxon>
        <taxon>Parachlamydiaceae</taxon>
        <taxon>Parachlamydia</taxon>
    </lineage>
</organism>
<dbReference type="AlphaFoldDB" id="A0A0C1E8C6"/>
<keyword evidence="1" id="KW-1133">Transmembrane helix</keyword>
<dbReference type="PROSITE" id="PS51257">
    <property type="entry name" value="PROKAR_LIPOPROTEIN"/>
    <property type="match status" value="1"/>
</dbReference>
<protein>
    <recommendedName>
        <fullName evidence="4">HEAT repeat domain-containing protein</fullName>
    </recommendedName>
</protein>
<dbReference type="EMBL" id="JSAM01000076">
    <property type="protein sequence ID" value="KIA77457.1"/>
    <property type="molecule type" value="Genomic_DNA"/>
</dbReference>
<evidence type="ECO:0000313" key="3">
    <source>
        <dbReference type="Proteomes" id="UP000031307"/>
    </source>
</evidence>
<gene>
    <name evidence="2" type="ORF">DB43_GG00360</name>
</gene>
<keyword evidence="1" id="KW-0472">Membrane</keyword>
<feature type="transmembrane region" description="Helical" evidence="1">
    <location>
        <begin position="7"/>
        <end position="24"/>
    </location>
</feature>
<comment type="caution">
    <text evidence="2">The sequence shown here is derived from an EMBL/GenBank/DDBJ whole genome shotgun (WGS) entry which is preliminary data.</text>
</comment>
<dbReference type="Pfam" id="PF03130">
    <property type="entry name" value="HEAT_PBS"/>
    <property type="match status" value="1"/>
</dbReference>
<evidence type="ECO:0000313" key="2">
    <source>
        <dbReference type="EMBL" id="KIA77457.1"/>
    </source>
</evidence>
<sequence>MGALVKYPFYFFSIFSLFACFAVYSQTDSPQKKQVLYFMQRGNTQQALSLYRQICDETGKHDFELLEQVGLILLDQGLRTRDPEVQLLTMFGAGMATNDKTLYMLEEGLKSPNPMLQLISLNLLASSFDDEADDVLMHAMLSNELLIRLEAAFQLARKKHPQAVSQIESLMYKVPDALHPLFPQLFALAGNAEAFQIIRKLMASPNQDTRLSAIHCAAKAGRDDFLPQIRILASQHDVRQQEICAYVLGMLKDEQAIPLLEKLAQSGTISIRLAALNALYELGHKEACEGIVAAAKIQNPYAFTLLGDIKGYESTLYELSKSGSAVIKLNACLSLLRQGDRRCLPFLADILLQDSRDLAFVKANSPGSSLFYWKIIPSAHHNLANNPSAYELSVSMREQVLVETLDLPEEDFLDIATVLFEKEQNDLIPCLVDLLENVQTPKAVELLKRFQQKAGAPLIRNYCNLALYKLKIPGPYEENLKKWVLEQKDNELIRFRPFLPWETRSDISSSPYHLTPHETSRLLIDSFEALARSQNYEGIQVLLEAIQNGNQTNKYALAGLLLRSIQ</sequence>